<protein>
    <recommendedName>
        <fullName evidence="4">Carboxypeptidase regulatory-like domain-containing protein</fullName>
    </recommendedName>
</protein>
<feature type="region of interest" description="Disordered" evidence="1">
    <location>
        <begin position="21"/>
        <end position="102"/>
    </location>
</feature>
<evidence type="ECO:0008006" key="4">
    <source>
        <dbReference type="Google" id="ProtNLM"/>
    </source>
</evidence>
<dbReference type="AlphaFoldDB" id="A0A1H6HZA1"/>
<name>A0A1H6HZA1_RUMFL</name>
<proteinExistence type="predicted"/>
<evidence type="ECO:0000256" key="1">
    <source>
        <dbReference type="SAM" id="MobiDB-lite"/>
    </source>
</evidence>
<organism evidence="2 3">
    <name type="scientific">Ruminococcus flavefaciens</name>
    <dbReference type="NCBI Taxonomy" id="1265"/>
    <lineage>
        <taxon>Bacteria</taxon>
        <taxon>Bacillati</taxon>
        <taxon>Bacillota</taxon>
        <taxon>Clostridia</taxon>
        <taxon>Eubacteriales</taxon>
        <taxon>Oscillospiraceae</taxon>
        <taxon>Ruminococcus</taxon>
    </lineage>
</organism>
<evidence type="ECO:0000313" key="3">
    <source>
        <dbReference type="Proteomes" id="UP000183190"/>
    </source>
</evidence>
<evidence type="ECO:0000313" key="2">
    <source>
        <dbReference type="EMBL" id="SEH39522.1"/>
    </source>
</evidence>
<feature type="compositionally biased region" description="Acidic residues" evidence="1">
    <location>
        <begin position="41"/>
        <end position="55"/>
    </location>
</feature>
<feature type="compositionally biased region" description="Acidic residues" evidence="1">
    <location>
        <begin position="63"/>
        <end position="73"/>
    </location>
</feature>
<dbReference type="Proteomes" id="UP000183190">
    <property type="component" value="Unassembled WGS sequence"/>
</dbReference>
<gene>
    <name evidence="2" type="ORF">SAMN02910265_00332</name>
</gene>
<accession>A0A1H6HZA1</accession>
<dbReference type="RefSeq" id="WP_242872807.1">
    <property type="nucleotide sequence ID" value="NZ_FNWV01000001.1"/>
</dbReference>
<sequence length="243" mass="26674">MNNGNLDMEKYKQEMMKLYSRSTSPNDTAEELTKAAPEYDTQPEEINEVDEDAPDDTAYAEHIDEDLNGAEEDYNSRFPEPDLSELDTDLGTDTNNDSEPPEYDAEELLGTEKGYIQVNVRTGDDTSAVAGAMVAVTAVVDGKRLVLASGVTDESGTAPKFTLPVPDLVHSQEPSPDERPYNLFDVTVTADGFFRARSVDVPVFSGITSVQNFNLIPVPLMMNSSDETMTYYNAEPNFGSGKE</sequence>
<reference evidence="2 3" key="1">
    <citation type="submission" date="2016-10" db="EMBL/GenBank/DDBJ databases">
        <authorList>
            <person name="de Groot N.N."/>
        </authorList>
    </citation>
    <scope>NUCLEOTIDE SEQUENCE [LARGE SCALE GENOMIC DNA]</scope>
    <source>
        <strain evidence="2 3">YAD2003</strain>
    </source>
</reference>
<dbReference type="EMBL" id="FNWV01000001">
    <property type="protein sequence ID" value="SEH39522.1"/>
    <property type="molecule type" value="Genomic_DNA"/>
</dbReference>